<dbReference type="PANTHER" id="PTHR45708:SF4">
    <property type="entry name" value="XYLANASE INHIBITOR PROTEIN 1"/>
    <property type="match status" value="1"/>
</dbReference>
<dbReference type="GO" id="GO:0050832">
    <property type="term" value="P:defense response to fungus"/>
    <property type="evidence" value="ECO:0007669"/>
    <property type="project" value="UniProtKB-ARBA"/>
</dbReference>
<comment type="subcellular location">
    <subcellularLocation>
        <location evidence="1">Secreted</location>
    </subcellularLocation>
</comment>
<dbReference type="CDD" id="cd02877">
    <property type="entry name" value="GH18_hevamine_XipI_class_III"/>
    <property type="match status" value="1"/>
</dbReference>
<dbReference type="Pfam" id="PF00704">
    <property type="entry name" value="Glyco_hydro_18"/>
    <property type="match status" value="1"/>
</dbReference>
<dbReference type="InterPro" id="IPR045321">
    <property type="entry name" value="Cts1-like"/>
</dbReference>
<dbReference type="GO" id="GO:0005576">
    <property type="term" value="C:extracellular region"/>
    <property type="evidence" value="ECO:0007669"/>
    <property type="project" value="UniProtKB-SubCell"/>
</dbReference>
<dbReference type="AlphaFoldDB" id="A0A8T0Q1Q2"/>
<dbReference type="PROSITE" id="PS51910">
    <property type="entry name" value="GH18_2"/>
    <property type="match status" value="1"/>
</dbReference>
<dbReference type="InterPro" id="IPR001223">
    <property type="entry name" value="Glyco_hydro18_cat"/>
</dbReference>
<keyword evidence="3 7" id="KW-0732">Signal</keyword>
<evidence type="ECO:0000256" key="2">
    <source>
        <dbReference type="ARBA" id="ARBA00022525"/>
    </source>
</evidence>
<comment type="similarity">
    <text evidence="6">Belongs to the glycosyl hydrolase 18 family. Xylanase inhibitor subfamily.</text>
</comment>
<evidence type="ECO:0000256" key="1">
    <source>
        <dbReference type="ARBA" id="ARBA00004613"/>
    </source>
</evidence>
<dbReference type="OrthoDB" id="6020543at2759"/>
<dbReference type="GO" id="GO:0004568">
    <property type="term" value="F:chitinase activity"/>
    <property type="evidence" value="ECO:0007669"/>
    <property type="project" value="TreeGrafter"/>
</dbReference>
<dbReference type="PANTHER" id="PTHR45708">
    <property type="entry name" value="ENDOCHITINASE"/>
    <property type="match status" value="1"/>
</dbReference>
<evidence type="ECO:0000259" key="8">
    <source>
        <dbReference type="PROSITE" id="PS51910"/>
    </source>
</evidence>
<sequence length="315" mass="34442">MAFRRRSWLPPLTLAMALLSCLATTAVGKRTGELSVFWGRNKDEGTLREACDTGLYNTVAISFYSVLGHDRYGVELSGHKLDDVGADITHCQSKGVLVLLSIGGGGGSGNDESLPSTASASDVADHLWNAHLGGGRNGVLRPFGDAVVDGVDFYVDQGAPEYYEELARRLDGYNINAAGNRKRVRLTATPRCMFPDRSLEPALQTGLFERIHVRFYGDDGCSYKNGVVDRWEKWTARYPGSQVYLGLAAAESGVPEGARPPVEVYLKYLYYLLLPKVQKAPNYGGVMVWDRFTDKKTGYSRAVKGWASCSYAGCV</sequence>
<dbReference type="FunFam" id="3.20.20.80:FF:000044">
    <property type="entry name" value="Chitinase III C10701-rice"/>
    <property type="match status" value="1"/>
</dbReference>
<keyword evidence="2" id="KW-0964">Secreted</keyword>
<proteinExistence type="inferred from homology"/>
<name>A0A8T0Q1Q2_PANVG</name>
<keyword evidence="10" id="KW-1185">Reference proteome</keyword>
<keyword evidence="5" id="KW-1015">Disulfide bond</keyword>
<dbReference type="GO" id="GO:0004857">
    <property type="term" value="F:enzyme inhibitor activity"/>
    <property type="evidence" value="ECO:0007669"/>
    <property type="project" value="UniProtKB-ARBA"/>
</dbReference>
<evidence type="ECO:0000256" key="7">
    <source>
        <dbReference type="SAM" id="SignalP"/>
    </source>
</evidence>
<protein>
    <recommendedName>
        <fullName evidence="8">GH18 domain-containing protein</fullName>
    </recommendedName>
</protein>
<evidence type="ECO:0000313" key="10">
    <source>
        <dbReference type="Proteomes" id="UP000823388"/>
    </source>
</evidence>
<evidence type="ECO:0000256" key="4">
    <source>
        <dbReference type="ARBA" id="ARBA00022821"/>
    </source>
</evidence>
<feature type="signal peptide" evidence="7">
    <location>
        <begin position="1"/>
        <end position="28"/>
    </location>
</feature>
<evidence type="ECO:0000256" key="6">
    <source>
        <dbReference type="ARBA" id="ARBA00061481"/>
    </source>
</evidence>
<accession>A0A8T0Q1Q2</accession>
<evidence type="ECO:0000256" key="3">
    <source>
        <dbReference type="ARBA" id="ARBA00022729"/>
    </source>
</evidence>
<keyword evidence="4" id="KW-0611">Plant defense</keyword>
<dbReference type="EMBL" id="CM029050">
    <property type="protein sequence ID" value="KAG2565066.1"/>
    <property type="molecule type" value="Genomic_DNA"/>
</dbReference>
<dbReference type="PROSITE" id="PS51257">
    <property type="entry name" value="PROKAR_LIPOPROTEIN"/>
    <property type="match status" value="1"/>
</dbReference>
<dbReference type="InterPro" id="IPR017853">
    <property type="entry name" value="GH"/>
</dbReference>
<feature type="chain" id="PRO_5035915972" description="GH18 domain-containing protein" evidence="7">
    <location>
        <begin position="29"/>
        <end position="315"/>
    </location>
</feature>
<dbReference type="GO" id="GO:0005975">
    <property type="term" value="P:carbohydrate metabolic process"/>
    <property type="evidence" value="ECO:0007669"/>
    <property type="project" value="InterPro"/>
</dbReference>
<comment type="caution">
    <text evidence="9">The sequence shown here is derived from an EMBL/GenBank/DDBJ whole genome shotgun (WGS) entry which is preliminary data.</text>
</comment>
<dbReference type="Proteomes" id="UP000823388">
    <property type="component" value="Chromosome 7N"/>
</dbReference>
<dbReference type="SUPFAM" id="SSF51445">
    <property type="entry name" value="(Trans)glycosidases"/>
    <property type="match status" value="1"/>
</dbReference>
<evidence type="ECO:0000256" key="5">
    <source>
        <dbReference type="ARBA" id="ARBA00023157"/>
    </source>
</evidence>
<dbReference type="Gene3D" id="3.20.20.80">
    <property type="entry name" value="Glycosidases"/>
    <property type="match status" value="1"/>
</dbReference>
<feature type="domain" description="GH18" evidence="8">
    <location>
        <begin position="32"/>
        <end position="310"/>
    </location>
</feature>
<reference evidence="9" key="1">
    <citation type="submission" date="2020-05" db="EMBL/GenBank/DDBJ databases">
        <title>WGS assembly of Panicum virgatum.</title>
        <authorList>
            <person name="Lovell J.T."/>
            <person name="Jenkins J."/>
            <person name="Shu S."/>
            <person name="Juenger T.E."/>
            <person name="Schmutz J."/>
        </authorList>
    </citation>
    <scope>NUCLEOTIDE SEQUENCE</scope>
    <source>
        <strain evidence="9">AP13</strain>
    </source>
</reference>
<organism evidence="9 10">
    <name type="scientific">Panicum virgatum</name>
    <name type="common">Blackwell switchgrass</name>
    <dbReference type="NCBI Taxonomy" id="38727"/>
    <lineage>
        <taxon>Eukaryota</taxon>
        <taxon>Viridiplantae</taxon>
        <taxon>Streptophyta</taxon>
        <taxon>Embryophyta</taxon>
        <taxon>Tracheophyta</taxon>
        <taxon>Spermatophyta</taxon>
        <taxon>Magnoliopsida</taxon>
        <taxon>Liliopsida</taxon>
        <taxon>Poales</taxon>
        <taxon>Poaceae</taxon>
        <taxon>PACMAD clade</taxon>
        <taxon>Panicoideae</taxon>
        <taxon>Panicodae</taxon>
        <taxon>Paniceae</taxon>
        <taxon>Panicinae</taxon>
        <taxon>Panicum</taxon>
        <taxon>Panicum sect. Hiantes</taxon>
    </lineage>
</organism>
<dbReference type="InterPro" id="IPR050542">
    <property type="entry name" value="Glycosyl_Hydrlase18_Chitinase"/>
</dbReference>
<evidence type="ECO:0000313" key="9">
    <source>
        <dbReference type="EMBL" id="KAG2565066.1"/>
    </source>
</evidence>
<gene>
    <name evidence="9" type="ORF">PVAP13_7NG002700</name>
</gene>